<dbReference type="CDD" id="cd15831">
    <property type="entry name" value="BTAD"/>
    <property type="match status" value="1"/>
</dbReference>
<keyword evidence="7" id="KW-1185">Reference proteome</keyword>
<dbReference type="EMBL" id="BAABGT010000116">
    <property type="protein sequence ID" value="GAA4558952.1"/>
    <property type="molecule type" value="Genomic_DNA"/>
</dbReference>
<gene>
    <name evidence="6" type="ORF">GCM10023175_66060</name>
</gene>
<dbReference type="SUPFAM" id="SSF46894">
    <property type="entry name" value="C-terminal effector domain of the bipartite response regulators"/>
    <property type="match status" value="1"/>
</dbReference>
<dbReference type="InterPro" id="IPR016032">
    <property type="entry name" value="Sig_transdc_resp-reg_C-effctor"/>
</dbReference>
<dbReference type="PANTHER" id="PTHR47691:SF3">
    <property type="entry name" value="HTH-TYPE TRANSCRIPTIONAL REGULATOR RV0890C-RELATED"/>
    <property type="match status" value="1"/>
</dbReference>
<dbReference type="SUPFAM" id="SSF48452">
    <property type="entry name" value="TPR-like"/>
    <property type="match status" value="1"/>
</dbReference>
<dbReference type="SMART" id="SM01043">
    <property type="entry name" value="BTAD"/>
    <property type="match status" value="1"/>
</dbReference>
<evidence type="ECO:0000256" key="2">
    <source>
        <dbReference type="ARBA" id="ARBA00023125"/>
    </source>
</evidence>
<dbReference type="Gene3D" id="1.10.10.10">
    <property type="entry name" value="Winged helix-like DNA-binding domain superfamily/Winged helix DNA-binding domain"/>
    <property type="match status" value="1"/>
</dbReference>
<evidence type="ECO:0000313" key="7">
    <source>
        <dbReference type="Proteomes" id="UP001501598"/>
    </source>
</evidence>
<dbReference type="PRINTS" id="PR00364">
    <property type="entry name" value="DISEASERSIST"/>
</dbReference>
<organism evidence="6 7">
    <name type="scientific">Pseudonocardia xishanensis</name>
    <dbReference type="NCBI Taxonomy" id="630995"/>
    <lineage>
        <taxon>Bacteria</taxon>
        <taxon>Bacillati</taxon>
        <taxon>Actinomycetota</taxon>
        <taxon>Actinomycetes</taxon>
        <taxon>Pseudonocardiales</taxon>
        <taxon>Pseudonocardiaceae</taxon>
        <taxon>Pseudonocardia</taxon>
    </lineage>
</organism>
<dbReference type="PROSITE" id="PS51755">
    <property type="entry name" value="OMPR_PHOB"/>
    <property type="match status" value="1"/>
</dbReference>
<dbReference type="InterPro" id="IPR005158">
    <property type="entry name" value="BTAD"/>
</dbReference>
<reference evidence="7" key="1">
    <citation type="journal article" date="2019" name="Int. J. Syst. Evol. Microbiol.">
        <title>The Global Catalogue of Microorganisms (GCM) 10K type strain sequencing project: providing services to taxonomists for standard genome sequencing and annotation.</title>
        <authorList>
            <consortium name="The Broad Institute Genomics Platform"/>
            <consortium name="The Broad Institute Genome Sequencing Center for Infectious Disease"/>
            <person name="Wu L."/>
            <person name="Ma J."/>
        </authorList>
    </citation>
    <scope>NUCLEOTIDE SEQUENCE [LARGE SCALE GENOMIC DNA]</scope>
    <source>
        <strain evidence="7">JCM 17906</strain>
    </source>
</reference>
<feature type="region of interest" description="Disordered" evidence="4">
    <location>
        <begin position="249"/>
        <end position="270"/>
    </location>
</feature>
<evidence type="ECO:0000313" key="6">
    <source>
        <dbReference type="EMBL" id="GAA4558952.1"/>
    </source>
</evidence>
<name>A0ABP8S3H6_9PSEU</name>
<proteinExistence type="inferred from homology"/>
<feature type="DNA-binding region" description="OmpR/PhoB-type" evidence="3">
    <location>
        <begin position="1"/>
        <end position="95"/>
    </location>
</feature>
<accession>A0ABP8S3H6</accession>
<evidence type="ECO:0000256" key="4">
    <source>
        <dbReference type="SAM" id="MobiDB-lite"/>
    </source>
</evidence>
<dbReference type="InterPro" id="IPR011990">
    <property type="entry name" value="TPR-like_helical_dom_sf"/>
</dbReference>
<protein>
    <submittedName>
        <fullName evidence="6">BTAD domain-containing putative transcriptional regulator</fullName>
    </submittedName>
</protein>
<evidence type="ECO:0000259" key="5">
    <source>
        <dbReference type="PROSITE" id="PS51755"/>
    </source>
</evidence>
<sequence length="1080" mass="113947">MDGGARLRITLLRAFEVARGDVVVPVPGARLRGLLVRLALAGGRAVEPGVLVDAIWGEEPPSGPASALQTLVSRLRRTLRPAGIVQVAGGYRLAVDAADVDALRFEQLTAAGRERLRAGDPEGASTALAEAVALWGDPAGAEPAVIAAVAPTVATGLARVSVEAVADLADAELSLGSAEVAATRLTGLLAEHPAHERAAGLLMDALAAQGRQAEALAVYERVRRTLAEDLGADPGTALRDRHLRLLDTSAGTAETGRRAATEPGRVPPSTLPAPLTGFIGRDDDLTRIGALLTTGRLVTVLGPGGAGKTRLALEAARHHQDEYRDGACFVDLAPVTEPAKIGPAVLAGIGLRGGALFDVHRRVEGDELDVLVCELGGRESLLLLDNCEHLIEAVAHLVAALLPRCPGVRVLATSREPFAVDGEALVPLGPLALPEPDADVDQAAAVASVRLFTERAAAVRPGFAVDDTTLPGIVRMVRGLDGLPLALELAAARLRTLALPDLADGLADRFRLLTTGHRTAPPRHRTLGAVIAWSWELLDEHERTVAERISILPGGVTPASAAAVCAGTAVPADEIPELLAALVDRSLLQLPTGTGRYRMLETIREYGTARLTGSGDLGTARDLAAAHFTELMARHESGLRGHDQVRAMQVFSAEYDNTIAALRHLCATGDAAAAITLVLAMTWYWQMFGRTADADHWLGAALAVPGGGPAAERDCARAVYLLNRADILSGITAGEAAADRAEMRELADRLLAHPRLPAHYRVFGPVLLFLLEEETALPAFQRLADGDDAWLSGLAHMFQAEFAENTGALDRVRVHLEAALDGFRRAGDRWGQAATLPMRAQLRCYDDLDGALADLREARTLAGEFGSLSLGDQFYSDLRWIDLHVRRDETDRAMAVIGAARERALRTSSAEMVVLVDAREADLRVRLGDLDRAGALLDAAERGLPGDTAFPSDHARTLVAGARAAFCLAQGDLGGADKALRAAYAAALVARDLPILSLVTVYTAALAEALGRRHEPAVLLGVAARLRGAHDRTDPQVRELTCRVRAASGEDEFAAAYAQGWELDAETAVAEADPASLTSP</sequence>
<dbReference type="Gene3D" id="3.40.50.300">
    <property type="entry name" value="P-loop containing nucleotide triphosphate hydrolases"/>
    <property type="match status" value="1"/>
</dbReference>
<dbReference type="Proteomes" id="UP001501598">
    <property type="component" value="Unassembled WGS sequence"/>
</dbReference>
<dbReference type="InterPro" id="IPR027417">
    <property type="entry name" value="P-loop_NTPase"/>
</dbReference>
<dbReference type="Pfam" id="PF03704">
    <property type="entry name" value="BTAD"/>
    <property type="match status" value="1"/>
</dbReference>
<keyword evidence="2 3" id="KW-0238">DNA-binding</keyword>
<dbReference type="SUPFAM" id="SSF52540">
    <property type="entry name" value="P-loop containing nucleoside triphosphate hydrolases"/>
    <property type="match status" value="1"/>
</dbReference>
<dbReference type="PANTHER" id="PTHR47691">
    <property type="entry name" value="REGULATOR-RELATED"/>
    <property type="match status" value="1"/>
</dbReference>
<comment type="similarity">
    <text evidence="1">Belongs to the AfsR/DnrI/RedD regulatory family.</text>
</comment>
<evidence type="ECO:0000256" key="1">
    <source>
        <dbReference type="ARBA" id="ARBA00005820"/>
    </source>
</evidence>
<comment type="caution">
    <text evidence="6">The sequence shown here is derived from an EMBL/GenBank/DDBJ whole genome shotgun (WGS) entry which is preliminary data.</text>
</comment>
<dbReference type="RefSeq" id="WP_345427054.1">
    <property type="nucleotide sequence ID" value="NZ_BAABGT010000116.1"/>
</dbReference>
<dbReference type="InterPro" id="IPR036388">
    <property type="entry name" value="WH-like_DNA-bd_sf"/>
</dbReference>
<dbReference type="InterPro" id="IPR001867">
    <property type="entry name" value="OmpR/PhoB-type_DNA-bd"/>
</dbReference>
<feature type="domain" description="OmpR/PhoB-type" evidence="5">
    <location>
        <begin position="1"/>
        <end position="95"/>
    </location>
</feature>
<evidence type="ECO:0000256" key="3">
    <source>
        <dbReference type="PROSITE-ProRule" id="PRU01091"/>
    </source>
</evidence>
<dbReference type="SMART" id="SM00862">
    <property type="entry name" value="Trans_reg_C"/>
    <property type="match status" value="1"/>
</dbReference>
<dbReference type="Gene3D" id="1.25.40.10">
    <property type="entry name" value="Tetratricopeptide repeat domain"/>
    <property type="match status" value="1"/>
</dbReference>